<dbReference type="PROSITE" id="PS50157">
    <property type="entry name" value="ZINC_FINGER_C2H2_2"/>
    <property type="match status" value="7"/>
</dbReference>
<comment type="subcellular location">
    <subcellularLocation>
        <location evidence="1">Nucleus</location>
    </subcellularLocation>
</comment>
<feature type="compositionally biased region" description="Basic and acidic residues" evidence="10">
    <location>
        <begin position="779"/>
        <end position="797"/>
    </location>
</feature>
<gene>
    <name evidence="12" type="ORF">LSH36_340g02038</name>
</gene>
<dbReference type="GO" id="GO:0000981">
    <property type="term" value="F:DNA-binding transcription factor activity, RNA polymerase II-specific"/>
    <property type="evidence" value="ECO:0007669"/>
    <property type="project" value="TreeGrafter"/>
</dbReference>
<dbReference type="SUPFAM" id="SSF57667">
    <property type="entry name" value="beta-beta-alpha zinc fingers"/>
    <property type="match status" value="5"/>
</dbReference>
<evidence type="ECO:0000256" key="3">
    <source>
        <dbReference type="ARBA" id="ARBA00022723"/>
    </source>
</evidence>
<evidence type="ECO:0000256" key="8">
    <source>
        <dbReference type="ARBA" id="ARBA00023242"/>
    </source>
</evidence>
<dbReference type="InterPro" id="IPR013087">
    <property type="entry name" value="Znf_C2H2_type"/>
</dbReference>
<comment type="caution">
    <text evidence="12">The sequence shown here is derived from an EMBL/GenBank/DDBJ whole genome shotgun (WGS) entry which is preliminary data.</text>
</comment>
<feature type="compositionally biased region" description="Polar residues" evidence="10">
    <location>
        <begin position="928"/>
        <end position="939"/>
    </location>
</feature>
<evidence type="ECO:0000313" key="12">
    <source>
        <dbReference type="EMBL" id="KAK2152075.1"/>
    </source>
</evidence>
<dbReference type="InterPro" id="IPR043359">
    <property type="entry name" value="GLI-like"/>
</dbReference>
<dbReference type="GO" id="GO:0005634">
    <property type="term" value="C:nucleus"/>
    <property type="evidence" value="ECO:0007669"/>
    <property type="project" value="UniProtKB-SubCell"/>
</dbReference>
<feature type="compositionally biased region" description="Polar residues" evidence="10">
    <location>
        <begin position="1"/>
        <end position="12"/>
    </location>
</feature>
<feature type="region of interest" description="Disordered" evidence="10">
    <location>
        <begin position="344"/>
        <end position="392"/>
    </location>
</feature>
<comment type="similarity">
    <text evidence="2">Belongs to the GLI C2H2-type zinc-finger protein family.</text>
</comment>
<dbReference type="EMBL" id="JAODUP010000340">
    <property type="protein sequence ID" value="KAK2152075.1"/>
    <property type="molecule type" value="Genomic_DNA"/>
</dbReference>
<accession>A0AAD9JGN1</accession>
<dbReference type="GO" id="GO:0008270">
    <property type="term" value="F:zinc ion binding"/>
    <property type="evidence" value="ECO:0007669"/>
    <property type="project" value="UniProtKB-KW"/>
</dbReference>
<dbReference type="PANTHER" id="PTHR45718">
    <property type="entry name" value="TRANSCRIPTIONAL ACTIVATOR CUBITUS INTERRUPTUS"/>
    <property type="match status" value="1"/>
</dbReference>
<dbReference type="Pfam" id="PF00096">
    <property type="entry name" value="zf-C2H2"/>
    <property type="match status" value="5"/>
</dbReference>
<evidence type="ECO:0000256" key="9">
    <source>
        <dbReference type="PROSITE-ProRule" id="PRU00042"/>
    </source>
</evidence>
<dbReference type="FunFam" id="3.30.160.60:FF:002343">
    <property type="entry name" value="Zinc finger protein 33A"/>
    <property type="match status" value="2"/>
</dbReference>
<evidence type="ECO:0000256" key="2">
    <source>
        <dbReference type="ARBA" id="ARBA00010831"/>
    </source>
</evidence>
<feature type="domain" description="C2H2-type" evidence="11">
    <location>
        <begin position="726"/>
        <end position="755"/>
    </location>
</feature>
<proteinExistence type="inferred from homology"/>
<feature type="region of interest" description="Disordered" evidence="10">
    <location>
        <begin position="875"/>
        <end position="955"/>
    </location>
</feature>
<feature type="compositionally biased region" description="Polar residues" evidence="10">
    <location>
        <begin position="52"/>
        <end position="64"/>
    </location>
</feature>
<feature type="region of interest" description="Disordered" evidence="10">
    <location>
        <begin position="732"/>
        <end position="755"/>
    </location>
</feature>
<dbReference type="SMART" id="SM00355">
    <property type="entry name" value="ZnF_C2H2"/>
    <property type="match status" value="7"/>
</dbReference>
<dbReference type="AlphaFoldDB" id="A0AAD9JGN1"/>
<evidence type="ECO:0000256" key="10">
    <source>
        <dbReference type="SAM" id="MobiDB-lite"/>
    </source>
</evidence>
<keyword evidence="5 9" id="KW-0863">Zinc-finger</keyword>
<feature type="compositionally biased region" description="Low complexity" evidence="10">
    <location>
        <begin position="383"/>
        <end position="392"/>
    </location>
</feature>
<keyword evidence="13" id="KW-1185">Reference proteome</keyword>
<keyword evidence="6" id="KW-0862">Zinc</keyword>
<feature type="domain" description="C2H2-type" evidence="11">
    <location>
        <begin position="756"/>
        <end position="785"/>
    </location>
</feature>
<dbReference type="Pfam" id="PF23561">
    <property type="entry name" value="zf-C2H2_15"/>
    <property type="match status" value="1"/>
</dbReference>
<keyword evidence="3" id="KW-0479">Metal-binding</keyword>
<evidence type="ECO:0000256" key="4">
    <source>
        <dbReference type="ARBA" id="ARBA00022737"/>
    </source>
</evidence>
<dbReference type="PANTHER" id="PTHR45718:SF7">
    <property type="entry name" value="C2H2-TYPE DOMAIN-CONTAINING PROTEIN"/>
    <property type="match status" value="1"/>
</dbReference>
<evidence type="ECO:0000256" key="6">
    <source>
        <dbReference type="ARBA" id="ARBA00022833"/>
    </source>
</evidence>
<dbReference type="Proteomes" id="UP001208570">
    <property type="component" value="Unassembled WGS sequence"/>
</dbReference>
<sequence>MNSGNKQSSRGQRSLPMKGSNNNGPGNNRNSRASIPQLHVQPETPVPDNYPTLRNTPMASSGQSALGKVAEDCDIVLPQIIPSNQSQGQPPTHFGITKASGVAMPTGGAMASQGTRHGVGASSASIGGQTMTSQELMATIKNIKQDPYEFDTAYGISCMELSNQQMTAGNSQQVYGNHTPLGGRPVLIQNHHVQGMSNRVTPAPSDISSIHPTHMSTPSEKSMSVNNGVPDTPQTFLAPGPPIGKDSWMNYKVLPSVGQSGGSASVPASEMSERHPSAMSHNGSSINCLSPYLDFSPPDSQYHPRKKRAMSTSTLSSGSFNILDLIRSSPTALHLIGSRCSPSSGSIHLGSQSGGSGNHGAMGHFVRTSGNNSQSGSAQALTRSSASRDQSSSQLEAYIMATLESGSAHHGTLPMVDMSNQVVITQNFMDQFVKPLDVKLDGSMSYASTAPILSNQHQGMCDAGSYEGASMPPPPPYPSTLLLQEPVHHPQQQSHHQMTQGQVYDNLSVSQLPPEKCEKEDDNSNDSSKFICKWIDCNQIFPDRSEMVQHIEKVHIDQRRGEDFTCYWQGCVRRYKPFNARYKLLIHMRVHSGEKPNKCTQLLRLRGRGHRISSSRRIRDKWASSSGGMPYLIHCTEEDLDVKTDFEGCDKAFSRLENLKIHLRSHTGERPYQCTHFGCPKAFSNSSDRAKHQRTHVDTYAGCNKEFSRLENLKIHLRWHTGEKPYRCQHPGCPKTFTNPSDRSKHQRTHLDPKPYACQIPGCNKRYTDPSSLRKHVKSHDSKDPQRRNKKVRHDEFEQSPDMLNKCLSVQAMQGGANIESSHHSAQNDMYPGMRFGNGTMLCPSPAINEAQQMARTVTQLEGYEHSHVGGGFNGALLAPGRRGTTSHGTRNSVNQGIPALQGTKLAPNMGHNVPPPPPYPQEPSPNDQWQQSPVQAVNQGPAPSPQEATPAMSQDIPSPQVAIQSMGDTGGHVTSRYMQQSPHPYTSVSMPVNMSGDMTHNMMPNSSYHQQLQVPQHHPQQRMPHINYLPQVGNAPLMDDYAGMPCNLQERMTAGQQNASFHMQMTLEDTLANLPYDAIQLQRALPNHSGGTDFSCPSTKEQIDMLSVGNLETENHFLQLNAVDRCNSRLSAVSVYGDGSTC</sequence>
<name>A0AAD9JGN1_9ANNE</name>
<feature type="domain" description="C2H2-type" evidence="11">
    <location>
        <begin position="703"/>
        <end position="725"/>
    </location>
</feature>
<feature type="domain" description="C2H2-type" evidence="11">
    <location>
        <begin position="633"/>
        <end position="671"/>
    </location>
</feature>
<protein>
    <recommendedName>
        <fullName evidence="11">C2H2-type domain-containing protein</fullName>
    </recommendedName>
</protein>
<dbReference type="FunFam" id="3.30.160.60:FF:000019">
    <property type="entry name" value="GLI family zinc finger 3"/>
    <property type="match status" value="1"/>
</dbReference>
<evidence type="ECO:0000256" key="5">
    <source>
        <dbReference type="ARBA" id="ARBA00022771"/>
    </source>
</evidence>
<feature type="compositionally biased region" description="Pro residues" evidence="10">
    <location>
        <begin position="914"/>
        <end position="924"/>
    </location>
</feature>
<feature type="domain" description="C2H2-type" evidence="11">
    <location>
        <begin position="530"/>
        <end position="560"/>
    </location>
</feature>
<organism evidence="12 13">
    <name type="scientific">Paralvinella palmiformis</name>
    <dbReference type="NCBI Taxonomy" id="53620"/>
    <lineage>
        <taxon>Eukaryota</taxon>
        <taxon>Metazoa</taxon>
        <taxon>Spiralia</taxon>
        <taxon>Lophotrochozoa</taxon>
        <taxon>Annelida</taxon>
        <taxon>Polychaeta</taxon>
        <taxon>Sedentaria</taxon>
        <taxon>Canalipalpata</taxon>
        <taxon>Terebellida</taxon>
        <taxon>Terebelliformia</taxon>
        <taxon>Alvinellidae</taxon>
        <taxon>Paralvinella</taxon>
    </lineage>
</organism>
<keyword evidence="8" id="KW-0539">Nucleus</keyword>
<evidence type="ECO:0000256" key="7">
    <source>
        <dbReference type="ARBA" id="ARBA00023125"/>
    </source>
</evidence>
<dbReference type="FunFam" id="3.30.160.60:FF:000031">
    <property type="entry name" value="GLI family zinc finger 3"/>
    <property type="match status" value="1"/>
</dbReference>
<keyword evidence="7" id="KW-0238">DNA-binding</keyword>
<dbReference type="InterPro" id="IPR036236">
    <property type="entry name" value="Znf_C2H2_sf"/>
</dbReference>
<feature type="region of interest" description="Disordered" evidence="10">
    <location>
        <begin position="768"/>
        <end position="800"/>
    </location>
</feature>
<dbReference type="GO" id="GO:0000978">
    <property type="term" value="F:RNA polymerase II cis-regulatory region sequence-specific DNA binding"/>
    <property type="evidence" value="ECO:0007669"/>
    <property type="project" value="TreeGrafter"/>
</dbReference>
<evidence type="ECO:0000259" key="11">
    <source>
        <dbReference type="PROSITE" id="PS50157"/>
    </source>
</evidence>
<feature type="region of interest" description="Disordered" evidence="10">
    <location>
        <begin position="1"/>
        <end position="66"/>
    </location>
</feature>
<feature type="domain" description="C2H2-type" evidence="11">
    <location>
        <begin position="672"/>
        <end position="701"/>
    </location>
</feature>
<feature type="domain" description="C2H2-type" evidence="11">
    <location>
        <begin position="564"/>
        <end position="596"/>
    </location>
</feature>
<evidence type="ECO:0000313" key="13">
    <source>
        <dbReference type="Proteomes" id="UP001208570"/>
    </source>
</evidence>
<feature type="compositionally biased region" description="Low complexity" evidence="10">
    <location>
        <begin position="19"/>
        <end position="32"/>
    </location>
</feature>
<feature type="compositionally biased region" description="Polar residues" evidence="10">
    <location>
        <begin position="368"/>
        <end position="382"/>
    </location>
</feature>
<dbReference type="PROSITE" id="PS00028">
    <property type="entry name" value="ZINC_FINGER_C2H2_1"/>
    <property type="match status" value="4"/>
</dbReference>
<evidence type="ECO:0000256" key="1">
    <source>
        <dbReference type="ARBA" id="ARBA00004123"/>
    </source>
</evidence>
<feature type="compositionally biased region" description="Polar residues" evidence="10">
    <location>
        <begin position="884"/>
        <end position="896"/>
    </location>
</feature>
<reference evidence="12" key="1">
    <citation type="journal article" date="2023" name="Mol. Biol. Evol.">
        <title>Third-Generation Sequencing Reveals the Adaptive Role of the Epigenome in Three Deep-Sea Polychaetes.</title>
        <authorList>
            <person name="Perez M."/>
            <person name="Aroh O."/>
            <person name="Sun Y."/>
            <person name="Lan Y."/>
            <person name="Juniper S.K."/>
            <person name="Young C.R."/>
            <person name="Angers B."/>
            <person name="Qian P.Y."/>
        </authorList>
    </citation>
    <scope>NUCLEOTIDE SEQUENCE</scope>
    <source>
        <strain evidence="12">P08H-3</strain>
    </source>
</reference>
<keyword evidence="4" id="KW-0677">Repeat</keyword>
<dbReference type="InterPro" id="IPR056436">
    <property type="entry name" value="Znf-C2H2_ZIC1-5/GLI1-3-like"/>
</dbReference>
<dbReference type="Gene3D" id="3.30.160.60">
    <property type="entry name" value="Classic Zinc Finger"/>
    <property type="match status" value="7"/>
</dbReference>